<dbReference type="Pfam" id="PF23933">
    <property type="entry name" value="DUF7269"/>
    <property type="match status" value="1"/>
</dbReference>
<feature type="transmembrane region" description="Helical" evidence="2">
    <location>
        <begin position="29"/>
        <end position="50"/>
    </location>
</feature>
<accession>A0A8T4GEU6</accession>
<dbReference type="RefSeq" id="WP_209484087.1">
    <property type="nucleotide sequence ID" value="NZ_JAGGKQ010000006.1"/>
</dbReference>
<keyword evidence="2" id="KW-1133">Transmembrane helix</keyword>
<reference evidence="3" key="1">
    <citation type="submission" date="2021-03" db="EMBL/GenBank/DDBJ databases">
        <title>Genomic Encyclopedia of Type Strains, Phase IV (KMG-IV): sequencing the most valuable type-strain genomes for metagenomic binning, comparative biology and taxonomic classification.</title>
        <authorList>
            <person name="Goeker M."/>
        </authorList>
    </citation>
    <scope>NUCLEOTIDE SEQUENCE</scope>
    <source>
        <strain evidence="3">DSM 23564</strain>
    </source>
</reference>
<dbReference type="AlphaFoldDB" id="A0A8T4GEU6"/>
<sequence>MRPLAGIGVVAVVAGFLVAVETTLASTLSLSAFVITLVGVLGVLQGLRYANERRGRDRKTMNTGEPERREPATVPGVELDDDIVRAANRQYRSRGRAGRNTQERVRERVQEVVVRAVARERNGSVDRAAELVERGEWTDDPAAAAFLSPTTAYPLADRLRGGTFGRPTYLTGVRAAVEEATALDESNGTATEGTTTVDGADGTPITEGIDR</sequence>
<feature type="compositionally biased region" description="Polar residues" evidence="1">
    <location>
        <begin position="184"/>
        <end position="197"/>
    </location>
</feature>
<evidence type="ECO:0000313" key="3">
    <source>
        <dbReference type="EMBL" id="MBP1922180.1"/>
    </source>
</evidence>
<dbReference type="OrthoDB" id="307812at2157"/>
<keyword evidence="4" id="KW-1185">Reference proteome</keyword>
<protein>
    <submittedName>
        <fullName evidence="3">Uncharacterized protein</fullName>
    </submittedName>
</protein>
<feature type="region of interest" description="Disordered" evidence="1">
    <location>
        <begin position="183"/>
        <end position="211"/>
    </location>
</feature>
<keyword evidence="2" id="KW-0472">Membrane</keyword>
<evidence type="ECO:0000256" key="2">
    <source>
        <dbReference type="SAM" id="Phobius"/>
    </source>
</evidence>
<dbReference type="InterPro" id="IPR055693">
    <property type="entry name" value="DUF7269"/>
</dbReference>
<evidence type="ECO:0000313" key="4">
    <source>
        <dbReference type="Proteomes" id="UP000823588"/>
    </source>
</evidence>
<gene>
    <name evidence="3" type="ORF">J2751_001186</name>
</gene>
<comment type="caution">
    <text evidence="3">The sequence shown here is derived from an EMBL/GenBank/DDBJ whole genome shotgun (WGS) entry which is preliminary data.</text>
</comment>
<dbReference type="Proteomes" id="UP000823588">
    <property type="component" value="Unassembled WGS sequence"/>
</dbReference>
<evidence type="ECO:0000256" key="1">
    <source>
        <dbReference type="SAM" id="MobiDB-lite"/>
    </source>
</evidence>
<name>A0A8T4GEU6_9EURY</name>
<organism evidence="3 4">
    <name type="scientific">Halorubrum alkaliphilum</name>
    <dbReference type="NCBI Taxonomy" id="261290"/>
    <lineage>
        <taxon>Archaea</taxon>
        <taxon>Methanobacteriati</taxon>
        <taxon>Methanobacteriota</taxon>
        <taxon>Stenosarchaea group</taxon>
        <taxon>Halobacteria</taxon>
        <taxon>Halobacteriales</taxon>
        <taxon>Haloferacaceae</taxon>
        <taxon>Halorubrum</taxon>
    </lineage>
</organism>
<keyword evidence="2" id="KW-0812">Transmembrane</keyword>
<proteinExistence type="predicted"/>
<dbReference type="EMBL" id="JAGGKQ010000006">
    <property type="protein sequence ID" value="MBP1922180.1"/>
    <property type="molecule type" value="Genomic_DNA"/>
</dbReference>